<dbReference type="EMBL" id="CCFA01004868">
    <property type="protein sequence ID" value="CDW99579.1"/>
    <property type="molecule type" value="Genomic_DNA"/>
</dbReference>
<protein>
    <submittedName>
        <fullName evidence="2">Uncharacterized protein</fullName>
    </submittedName>
</protein>
<feature type="region of interest" description="Disordered" evidence="1">
    <location>
        <begin position="1"/>
        <end position="34"/>
    </location>
</feature>
<evidence type="ECO:0000313" key="3">
    <source>
        <dbReference type="Proteomes" id="UP000242770"/>
    </source>
</evidence>
<dbReference type="AlphaFoldDB" id="A0A0F7SCY1"/>
<organism evidence="2 3">
    <name type="scientific">Sporisorium scitamineum</name>
    <dbReference type="NCBI Taxonomy" id="49012"/>
    <lineage>
        <taxon>Eukaryota</taxon>
        <taxon>Fungi</taxon>
        <taxon>Dikarya</taxon>
        <taxon>Basidiomycota</taxon>
        <taxon>Ustilaginomycotina</taxon>
        <taxon>Ustilaginomycetes</taxon>
        <taxon>Ustilaginales</taxon>
        <taxon>Ustilaginaceae</taxon>
        <taxon>Sporisorium</taxon>
    </lineage>
</organism>
<keyword evidence="3" id="KW-1185">Reference proteome</keyword>
<sequence length="231" mass="25186">MTPAVGSPGHLNLTHNHRQQRQQQQQQQQGPSATGLSAVTIALLSISSDKENIFNQPCHNPKPSIPSPVQRQRSVLSDITPTVVNTPTPSALALLHARTNRTIIAADATLRKSVLGHQHRRKTIKRRNAISLTKDQAMQIAGSLTCLSTDTVASEEGGMEQQREQTQEGELEDVEMRTEARGLTVREGSHNDAGRRGIGSFRTIALQSNLFLITRTDGHAFTCPLLPASKV</sequence>
<gene>
    <name evidence="2" type="primary">SSCI80000.1</name>
</gene>
<evidence type="ECO:0000256" key="1">
    <source>
        <dbReference type="SAM" id="MobiDB-lite"/>
    </source>
</evidence>
<reference evidence="3" key="1">
    <citation type="submission" date="2014-06" db="EMBL/GenBank/DDBJ databases">
        <authorList>
            <person name="Berkman P.J."/>
        </authorList>
    </citation>
    <scope>NUCLEOTIDE SEQUENCE [LARGE SCALE GENOMIC DNA]</scope>
</reference>
<evidence type="ECO:0000313" key="2">
    <source>
        <dbReference type="EMBL" id="CDW99579.1"/>
    </source>
</evidence>
<proteinExistence type="predicted"/>
<accession>A0A0F7SCY1</accession>
<dbReference type="Proteomes" id="UP000242770">
    <property type="component" value="Unassembled WGS sequence"/>
</dbReference>
<name>A0A0F7SCY1_9BASI</name>